<gene>
    <name evidence="1" type="ORF">LX24_00826</name>
</gene>
<dbReference type="Gene3D" id="3.40.50.300">
    <property type="entry name" value="P-loop containing nucleotide triphosphate hydrolases"/>
    <property type="match status" value="1"/>
</dbReference>
<evidence type="ECO:0000313" key="2">
    <source>
        <dbReference type="Proteomes" id="UP000323166"/>
    </source>
</evidence>
<dbReference type="EMBL" id="VNHM01000003">
    <property type="protein sequence ID" value="TYO97016.1"/>
    <property type="molecule type" value="Genomic_DNA"/>
</dbReference>
<name>A0A5S4ZW43_9FIRM</name>
<dbReference type="Proteomes" id="UP000323166">
    <property type="component" value="Unassembled WGS sequence"/>
</dbReference>
<evidence type="ECO:0000313" key="1">
    <source>
        <dbReference type="EMBL" id="TYO97016.1"/>
    </source>
</evidence>
<dbReference type="SUPFAM" id="SSF52540">
    <property type="entry name" value="P-loop containing nucleoside triphosphate hydrolases"/>
    <property type="match status" value="1"/>
</dbReference>
<organism evidence="1 2">
    <name type="scientific">Desulfallas thermosapovorans DSM 6562</name>
    <dbReference type="NCBI Taxonomy" id="1121431"/>
    <lineage>
        <taxon>Bacteria</taxon>
        <taxon>Bacillati</taxon>
        <taxon>Bacillota</taxon>
        <taxon>Clostridia</taxon>
        <taxon>Eubacteriales</taxon>
        <taxon>Desulfallaceae</taxon>
        <taxon>Desulfallas</taxon>
    </lineage>
</organism>
<sequence length="224" mass="24183">MKIIGPRVVEAYVGEYASGKSEVAVNRAVDLAASGRNVTLVDLDIVEPCYTLRPIKRELQQKGITVLAWETRDTLGLGEAGNVLRAENRWALRRSGDIILDIGYGVEGAKTLNLLEGAGADPDLKVYAVVNIARPMTASVADIVAYIRELGIVHGIINNSHLGDETDVDIVQQGARIVDEAARQLQLPVVATTAVPAIAALIGPVDIAGHPVRKLDRYMPRTFW</sequence>
<dbReference type="AlphaFoldDB" id="A0A5S4ZW43"/>
<dbReference type="RefSeq" id="WP_166510871.1">
    <property type="nucleotide sequence ID" value="NZ_VNHM01000003.1"/>
</dbReference>
<comment type="caution">
    <text evidence="1">The sequence shown here is derived from an EMBL/GenBank/DDBJ whole genome shotgun (WGS) entry which is preliminary data.</text>
</comment>
<accession>A0A5S4ZW43</accession>
<protein>
    <submittedName>
        <fullName evidence="1">Uncharacterized protein</fullName>
    </submittedName>
</protein>
<dbReference type="InterPro" id="IPR027417">
    <property type="entry name" value="P-loop_NTPase"/>
</dbReference>
<proteinExistence type="predicted"/>
<keyword evidence="2" id="KW-1185">Reference proteome</keyword>
<reference evidence="1 2" key="1">
    <citation type="submission" date="2019-07" db="EMBL/GenBank/DDBJ databases">
        <title>Genomic Encyclopedia of Type Strains, Phase I: the one thousand microbial genomes (KMG-I) project.</title>
        <authorList>
            <person name="Kyrpides N."/>
        </authorList>
    </citation>
    <scope>NUCLEOTIDE SEQUENCE [LARGE SCALE GENOMIC DNA]</scope>
    <source>
        <strain evidence="1 2">DSM 6562</strain>
    </source>
</reference>